<evidence type="ECO:0000256" key="2">
    <source>
        <dbReference type="SAM" id="Phobius"/>
    </source>
</evidence>
<organism evidence="3 4">
    <name type="scientific">Pseudooceanicola marinus</name>
    <dbReference type="NCBI Taxonomy" id="396013"/>
    <lineage>
        <taxon>Bacteria</taxon>
        <taxon>Pseudomonadati</taxon>
        <taxon>Pseudomonadota</taxon>
        <taxon>Alphaproteobacteria</taxon>
        <taxon>Rhodobacterales</taxon>
        <taxon>Paracoccaceae</taxon>
        <taxon>Pseudooceanicola</taxon>
    </lineage>
</organism>
<feature type="compositionally biased region" description="Basic and acidic residues" evidence="1">
    <location>
        <begin position="1"/>
        <end position="19"/>
    </location>
</feature>
<keyword evidence="2" id="KW-1133">Transmembrane helix</keyword>
<name>A0A1X6Y3W7_9RHOB</name>
<sequence>MRDPKDQAPEPRDPGRETPDGGPTARAPRARMGRGVRVLLFASLALNLAVVGLVLGVVLRTPFDGPPPRPDRVGGALTFALSDEDRHEIGRRVFRELRADGRDRRSRRADYDRILTALRADPYDARAVQDLLEAQRQDAARFQAAGQSALLAHIDGMSPEARRAFADRLEEGLKRFDARHRDGPPRAADGPRDQD</sequence>
<evidence type="ECO:0008006" key="5">
    <source>
        <dbReference type="Google" id="ProtNLM"/>
    </source>
</evidence>
<dbReference type="RefSeq" id="WP_085885978.1">
    <property type="nucleotide sequence ID" value="NZ_FWFN01000001.1"/>
</dbReference>
<dbReference type="AlphaFoldDB" id="A0A1X6Y3W7"/>
<keyword evidence="2" id="KW-0812">Transmembrane</keyword>
<dbReference type="OrthoDB" id="7876971at2"/>
<keyword evidence="4" id="KW-1185">Reference proteome</keyword>
<proteinExistence type="predicted"/>
<feature type="region of interest" description="Disordered" evidence="1">
    <location>
        <begin position="1"/>
        <end position="29"/>
    </location>
</feature>
<accession>A0A1X6Y3W7</accession>
<keyword evidence="2" id="KW-0472">Membrane</keyword>
<protein>
    <recommendedName>
        <fullName evidence="5">Heavy-metal resistance</fullName>
    </recommendedName>
</protein>
<reference evidence="3 4" key="1">
    <citation type="submission" date="2017-03" db="EMBL/GenBank/DDBJ databases">
        <authorList>
            <person name="Afonso C.L."/>
            <person name="Miller P.J."/>
            <person name="Scott M.A."/>
            <person name="Spackman E."/>
            <person name="Goraichik I."/>
            <person name="Dimitrov K.M."/>
            <person name="Suarez D.L."/>
            <person name="Swayne D.E."/>
        </authorList>
    </citation>
    <scope>NUCLEOTIDE SEQUENCE [LARGE SCALE GENOMIC DNA]</scope>
    <source>
        <strain evidence="3 4">CECT 7751</strain>
    </source>
</reference>
<gene>
    <name evidence="3" type="ORF">PSM7751_00029</name>
</gene>
<evidence type="ECO:0000313" key="3">
    <source>
        <dbReference type="EMBL" id="SLN09926.1"/>
    </source>
</evidence>
<dbReference type="EMBL" id="FWFN01000001">
    <property type="protein sequence ID" value="SLN09926.1"/>
    <property type="molecule type" value="Genomic_DNA"/>
</dbReference>
<evidence type="ECO:0000256" key="1">
    <source>
        <dbReference type="SAM" id="MobiDB-lite"/>
    </source>
</evidence>
<feature type="region of interest" description="Disordered" evidence="1">
    <location>
        <begin position="175"/>
        <end position="195"/>
    </location>
</feature>
<feature type="transmembrane region" description="Helical" evidence="2">
    <location>
        <begin position="38"/>
        <end position="59"/>
    </location>
</feature>
<dbReference type="Pfam" id="PF13801">
    <property type="entry name" value="Metal_resist"/>
    <property type="match status" value="1"/>
</dbReference>
<dbReference type="InterPro" id="IPR025961">
    <property type="entry name" value="Metal_resist"/>
</dbReference>
<evidence type="ECO:0000313" key="4">
    <source>
        <dbReference type="Proteomes" id="UP000193963"/>
    </source>
</evidence>
<dbReference type="Proteomes" id="UP000193963">
    <property type="component" value="Unassembled WGS sequence"/>
</dbReference>